<reference evidence="1" key="1">
    <citation type="submission" date="2020-11" db="EMBL/GenBank/DDBJ databases">
        <authorList>
            <person name="Tran Van P."/>
        </authorList>
    </citation>
    <scope>NUCLEOTIDE SEQUENCE</scope>
</reference>
<dbReference type="EMBL" id="OC319975">
    <property type="protein sequence ID" value="CAD7406867.1"/>
    <property type="molecule type" value="Genomic_DNA"/>
</dbReference>
<organism evidence="1">
    <name type="scientific">Timema cristinae</name>
    <name type="common">Walking stick</name>
    <dbReference type="NCBI Taxonomy" id="61476"/>
    <lineage>
        <taxon>Eukaryota</taxon>
        <taxon>Metazoa</taxon>
        <taxon>Ecdysozoa</taxon>
        <taxon>Arthropoda</taxon>
        <taxon>Hexapoda</taxon>
        <taxon>Insecta</taxon>
        <taxon>Pterygota</taxon>
        <taxon>Neoptera</taxon>
        <taxon>Polyneoptera</taxon>
        <taxon>Phasmatodea</taxon>
        <taxon>Timematodea</taxon>
        <taxon>Timematoidea</taxon>
        <taxon>Timematidae</taxon>
        <taxon>Timema</taxon>
    </lineage>
</organism>
<gene>
    <name evidence="1" type="ORF">TCEB3V08_LOCUS8732</name>
</gene>
<sequence>MHYTVSLNKKKEYEVACPTFLISPSKRITTFPQSTTTPPIKTATRKELIEPTQVRVVTARGHGVIEHSKVFEKRSESSSRMLSIN</sequence>
<dbReference type="AlphaFoldDB" id="A0A7R9D2F2"/>
<evidence type="ECO:0000313" key="1">
    <source>
        <dbReference type="EMBL" id="CAD7406867.1"/>
    </source>
</evidence>
<name>A0A7R9D2F2_TIMCR</name>
<accession>A0A7R9D2F2</accession>
<proteinExistence type="predicted"/>
<protein>
    <submittedName>
        <fullName evidence="1">Uncharacterized protein</fullName>
    </submittedName>
</protein>